<dbReference type="CDD" id="cd01137">
    <property type="entry name" value="PsaA"/>
    <property type="match status" value="1"/>
</dbReference>
<proteinExistence type="inferred from homology"/>
<keyword evidence="3" id="KW-0479">Metal-binding</keyword>
<dbReference type="SUPFAM" id="SSF53807">
    <property type="entry name" value="Helical backbone' metal receptor"/>
    <property type="match status" value="1"/>
</dbReference>
<dbReference type="RefSeq" id="WP_098483074.1">
    <property type="nucleotide sequence ID" value="NZ_PDJI01000004.1"/>
</dbReference>
<dbReference type="PRINTS" id="PR00690">
    <property type="entry name" value="ADHESNFAMILY"/>
</dbReference>
<keyword evidence="8" id="KW-1185">Reference proteome</keyword>
<dbReference type="InterPro" id="IPR006129">
    <property type="entry name" value="AdhesinB"/>
</dbReference>
<evidence type="ECO:0000256" key="6">
    <source>
        <dbReference type="SAM" id="SignalP"/>
    </source>
</evidence>
<feature type="chain" id="PRO_5039583470" evidence="6">
    <location>
        <begin position="28"/>
        <end position="315"/>
    </location>
</feature>
<organism evidence="7 8">
    <name type="scientific">Georgenia soli</name>
    <dbReference type="NCBI Taxonomy" id="638953"/>
    <lineage>
        <taxon>Bacteria</taxon>
        <taxon>Bacillati</taxon>
        <taxon>Actinomycetota</taxon>
        <taxon>Actinomycetes</taxon>
        <taxon>Micrococcales</taxon>
        <taxon>Bogoriellaceae</taxon>
        <taxon>Georgenia</taxon>
    </lineage>
</organism>
<dbReference type="InterPro" id="IPR050492">
    <property type="entry name" value="Bact_metal-bind_prot9"/>
</dbReference>
<sequence>MPKLWSRVGRRRLAVVVALGMPLLAGCAVTEGAAERPDAGPDDGRPLVLTTFTVLADMARNVGGEHVRVESITDVGAEIHGYEPTPDDLRRGEGADLVLDNGLGLEAWFAQFMSDVGARHVVLSEGVEPIPIAGRKDAVNPHAWMSPRAGQIYVQNIVEALSELDPAHADDYAADGRAYAAELEKVREELVAELATLPPQHRVLVTCEGAFSYLARDAGLEEAYLWPVNAERQSTPRQVAAVIDRVRADDVPAVFCESTVNGTAQRQVAAETGARYGGTLYVDSLSKPDGPVPTYLDLLRHDAATIVAGLTGKEP</sequence>
<feature type="signal peptide" evidence="6">
    <location>
        <begin position="1"/>
        <end position="27"/>
    </location>
</feature>
<dbReference type="AlphaFoldDB" id="A0A2A9EIW7"/>
<dbReference type="PANTHER" id="PTHR42953">
    <property type="entry name" value="HIGH-AFFINITY ZINC UPTAKE SYSTEM PROTEIN ZNUA-RELATED"/>
    <property type="match status" value="1"/>
</dbReference>
<dbReference type="GO" id="GO:0007155">
    <property type="term" value="P:cell adhesion"/>
    <property type="evidence" value="ECO:0007669"/>
    <property type="project" value="InterPro"/>
</dbReference>
<gene>
    <name evidence="7" type="ORF">ATJ97_1373</name>
</gene>
<reference evidence="7 8" key="1">
    <citation type="submission" date="2017-10" db="EMBL/GenBank/DDBJ databases">
        <title>Sequencing the genomes of 1000 actinobacteria strains.</title>
        <authorList>
            <person name="Klenk H.-P."/>
        </authorList>
    </citation>
    <scope>NUCLEOTIDE SEQUENCE [LARGE SCALE GENOMIC DNA]</scope>
    <source>
        <strain evidence="7 8">DSM 21838</strain>
    </source>
</reference>
<comment type="caution">
    <text evidence="7">The sequence shown here is derived from an EMBL/GenBank/DDBJ whole genome shotgun (WGS) entry which is preliminary data.</text>
</comment>
<dbReference type="Gene3D" id="3.40.50.1980">
    <property type="entry name" value="Nitrogenase molybdenum iron protein domain"/>
    <property type="match status" value="2"/>
</dbReference>
<evidence type="ECO:0000256" key="5">
    <source>
        <dbReference type="RuleBase" id="RU003512"/>
    </source>
</evidence>
<evidence type="ECO:0000256" key="2">
    <source>
        <dbReference type="ARBA" id="ARBA00022448"/>
    </source>
</evidence>
<protein>
    <submittedName>
        <fullName evidence="7">Manganese transport system substrate-binding protein</fullName>
    </submittedName>
</protein>
<evidence type="ECO:0000256" key="4">
    <source>
        <dbReference type="ARBA" id="ARBA00022729"/>
    </source>
</evidence>
<evidence type="ECO:0000256" key="3">
    <source>
        <dbReference type="ARBA" id="ARBA00022723"/>
    </source>
</evidence>
<dbReference type="GO" id="GO:0030001">
    <property type="term" value="P:metal ion transport"/>
    <property type="evidence" value="ECO:0007669"/>
    <property type="project" value="InterPro"/>
</dbReference>
<name>A0A2A9EIW7_9MICO</name>
<comment type="subcellular location">
    <subcellularLocation>
        <location evidence="1">Cell envelope</location>
    </subcellularLocation>
</comment>
<dbReference type="PANTHER" id="PTHR42953:SF1">
    <property type="entry name" value="METAL-BINDING PROTEIN HI_0362-RELATED"/>
    <property type="match status" value="1"/>
</dbReference>
<dbReference type="Pfam" id="PF01297">
    <property type="entry name" value="ZnuA"/>
    <property type="match status" value="1"/>
</dbReference>
<dbReference type="GO" id="GO:0046872">
    <property type="term" value="F:metal ion binding"/>
    <property type="evidence" value="ECO:0007669"/>
    <property type="project" value="UniProtKB-KW"/>
</dbReference>
<comment type="similarity">
    <text evidence="5">Belongs to the bacterial solute-binding protein 9 family.</text>
</comment>
<keyword evidence="4 6" id="KW-0732">Signal</keyword>
<dbReference type="EMBL" id="PDJI01000004">
    <property type="protein sequence ID" value="PFG38884.1"/>
    <property type="molecule type" value="Genomic_DNA"/>
</dbReference>
<dbReference type="GO" id="GO:0030313">
    <property type="term" value="C:cell envelope"/>
    <property type="evidence" value="ECO:0007669"/>
    <property type="project" value="UniProtKB-SubCell"/>
</dbReference>
<dbReference type="PRINTS" id="PR00691">
    <property type="entry name" value="ADHESINB"/>
</dbReference>
<dbReference type="Proteomes" id="UP000222106">
    <property type="component" value="Unassembled WGS sequence"/>
</dbReference>
<evidence type="ECO:0000313" key="8">
    <source>
        <dbReference type="Proteomes" id="UP000222106"/>
    </source>
</evidence>
<dbReference type="OrthoDB" id="9810636at2"/>
<dbReference type="InterPro" id="IPR006127">
    <property type="entry name" value="ZnuA-like"/>
</dbReference>
<evidence type="ECO:0000313" key="7">
    <source>
        <dbReference type="EMBL" id="PFG38884.1"/>
    </source>
</evidence>
<keyword evidence="2 5" id="KW-0813">Transport</keyword>
<dbReference type="InterPro" id="IPR006128">
    <property type="entry name" value="Lipoprotein_PsaA-like"/>
</dbReference>
<accession>A0A2A9EIW7</accession>
<dbReference type="PROSITE" id="PS51257">
    <property type="entry name" value="PROKAR_LIPOPROTEIN"/>
    <property type="match status" value="1"/>
</dbReference>
<evidence type="ECO:0000256" key="1">
    <source>
        <dbReference type="ARBA" id="ARBA00004196"/>
    </source>
</evidence>